<dbReference type="InterPro" id="IPR055936">
    <property type="entry name" value="DUF7514"/>
</dbReference>
<dbReference type="PANTHER" id="PTHR39611:SF2">
    <property type="entry name" value="HYDROXYPROLINE-RICH GLYCOPROTEIN DZ-HRGP"/>
    <property type="match status" value="1"/>
</dbReference>
<feature type="compositionally biased region" description="Basic and acidic residues" evidence="1">
    <location>
        <begin position="376"/>
        <end position="400"/>
    </location>
</feature>
<feature type="domain" description="DUF7514" evidence="2">
    <location>
        <begin position="18"/>
        <end position="178"/>
    </location>
</feature>
<feature type="compositionally biased region" description="Basic and acidic residues" evidence="1">
    <location>
        <begin position="456"/>
        <end position="519"/>
    </location>
</feature>
<feature type="compositionally biased region" description="Pro residues" evidence="1">
    <location>
        <begin position="297"/>
        <end position="308"/>
    </location>
</feature>
<protein>
    <recommendedName>
        <fullName evidence="2">DUF7514 domain-containing protein</fullName>
    </recommendedName>
</protein>
<keyword evidence="4" id="KW-1185">Reference proteome</keyword>
<reference evidence="3" key="1">
    <citation type="journal article" date="2020" name="Stud. Mycol.">
        <title>101 Dothideomycetes genomes: a test case for predicting lifestyles and emergence of pathogens.</title>
        <authorList>
            <person name="Haridas S."/>
            <person name="Albert R."/>
            <person name="Binder M."/>
            <person name="Bloem J."/>
            <person name="Labutti K."/>
            <person name="Salamov A."/>
            <person name="Andreopoulos B."/>
            <person name="Baker S."/>
            <person name="Barry K."/>
            <person name="Bills G."/>
            <person name="Bluhm B."/>
            <person name="Cannon C."/>
            <person name="Castanera R."/>
            <person name="Culley D."/>
            <person name="Daum C."/>
            <person name="Ezra D."/>
            <person name="Gonzalez J."/>
            <person name="Henrissat B."/>
            <person name="Kuo A."/>
            <person name="Liang C."/>
            <person name="Lipzen A."/>
            <person name="Lutzoni F."/>
            <person name="Magnuson J."/>
            <person name="Mondo S."/>
            <person name="Nolan M."/>
            <person name="Ohm R."/>
            <person name="Pangilinan J."/>
            <person name="Park H.-J."/>
            <person name="Ramirez L."/>
            <person name="Alfaro M."/>
            <person name="Sun H."/>
            <person name="Tritt A."/>
            <person name="Yoshinaga Y."/>
            <person name="Zwiers L.-H."/>
            <person name="Turgeon B."/>
            <person name="Goodwin S."/>
            <person name="Spatafora J."/>
            <person name="Crous P."/>
            <person name="Grigoriev I."/>
        </authorList>
    </citation>
    <scope>NUCLEOTIDE SEQUENCE</scope>
    <source>
        <strain evidence="3">CBS 122681</strain>
    </source>
</reference>
<organism evidence="3 4">
    <name type="scientific">Lophiostoma macrostomum CBS 122681</name>
    <dbReference type="NCBI Taxonomy" id="1314788"/>
    <lineage>
        <taxon>Eukaryota</taxon>
        <taxon>Fungi</taxon>
        <taxon>Dikarya</taxon>
        <taxon>Ascomycota</taxon>
        <taxon>Pezizomycotina</taxon>
        <taxon>Dothideomycetes</taxon>
        <taxon>Pleosporomycetidae</taxon>
        <taxon>Pleosporales</taxon>
        <taxon>Lophiostomataceae</taxon>
        <taxon>Lophiostoma</taxon>
    </lineage>
</organism>
<feature type="non-terminal residue" evidence="3">
    <location>
        <position position="519"/>
    </location>
</feature>
<feature type="compositionally biased region" description="Basic residues" evidence="1">
    <location>
        <begin position="345"/>
        <end position="357"/>
    </location>
</feature>
<evidence type="ECO:0000313" key="3">
    <source>
        <dbReference type="EMBL" id="KAF2655014.1"/>
    </source>
</evidence>
<dbReference type="Pfam" id="PF24355">
    <property type="entry name" value="DUF7514"/>
    <property type="match status" value="1"/>
</dbReference>
<dbReference type="AlphaFoldDB" id="A0A6A6T8W5"/>
<evidence type="ECO:0000313" key="4">
    <source>
        <dbReference type="Proteomes" id="UP000799324"/>
    </source>
</evidence>
<dbReference type="PANTHER" id="PTHR39611">
    <property type="entry name" value="HYDROXYPROLINE-RICH GLYCOPROTEIN DZ-HRGP-RELATED"/>
    <property type="match status" value="1"/>
</dbReference>
<feature type="non-terminal residue" evidence="3">
    <location>
        <position position="1"/>
    </location>
</feature>
<gene>
    <name evidence="3" type="ORF">K491DRAFT_577123</name>
</gene>
<accession>A0A6A6T8W5</accession>
<sequence length="519" mass="59841">ARTAPADPAQREAFEHWGYLIKDDKCGTDKFDRLLKGVADIISTQFEPHGSSDLTPSQLAAFYRSVGGNYDVLFIETPPTSISFIYRSLGAFHSLQPAPDDDGYGAPTIPALQRRGFVTWQTIQLLLGPEEHVAFLQEAVKKFDVKDPQTGEVFPKLLPKECFPDRPDDAMEAWYESVAQRLKREAEEDATEKQETHVRVEVDDHGPRTSSEMSGDDERHGAATYFSDPLYRKARTRPPFMRHVPKQPSYVEDRSRSVANRVRHMLNPFSRERRRSPRGKYDDSYSDEDELRTPVAAVPPPHRQPVPPSHTYSNVSSTHKRPHPPRRGSSLSTTDSDSDSDGPPNRHRPPVLRHRRSHDPPVPVSPPRDYFPTYYEGREREPRYSHETTPSDRPMRKEDGPPSQYGPTKSPLFATTYAQMQQGGYYDRRPSMPPKASYQPTGTRYNLRPADADVYPWDRGRNSYEGLSPRDRDRDRDRDRRRSEEFLRDRDRDGGRQDSVRTRSHDRVKEEWDERSRSR</sequence>
<dbReference type="Proteomes" id="UP000799324">
    <property type="component" value="Unassembled WGS sequence"/>
</dbReference>
<dbReference type="OrthoDB" id="5420895at2759"/>
<dbReference type="EMBL" id="MU004355">
    <property type="protein sequence ID" value="KAF2655014.1"/>
    <property type="molecule type" value="Genomic_DNA"/>
</dbReference>
<proteinExistence type="predicted"/>
<feature type="compositionally biased region" description="Basic and acidic residues" evidence="1">
    <location>
        <begin position="185"/>
        <end position="207"/>
    </location>
</feature>
<name>A0A6A6T8W5_9PLEO</name>
<evidence type="ECO:0000259" key="2">
    <source>
        <dbReference type="Pfam" id="PF24355"/>
    </source>
</evidence>
<feature type="region of interest" description="Disordered" evidence="1">
    <location>
        <begin position="185"/>
        <end position="519"/>
    </location>
</feature>
<evidence type="ECO:0000256" key="1">
    <source>
        <dbReference type="SAM" id="MobiDB-lite"/>
    </source>
</evidence>